<keyword evidence="1" id="KW-0812">Transmembrane</keyword>
<keyword evidence="3" id="KW-1185">Reference proteome</keyword>
<feature type="transmembrane region" description="Helical" evidence="1">
    <location>
        <begin position="6"/>
        <end position="21"/>
    </location>
</feature>
<protein>
    <submittedName>
        <fullName evidence="2">Uncharacterized protein</fullName>
    </submittedName>
</protein>
<feature type="transmembrane region" description="Helical" evidence="1">
    <location>
        <begin position="33"/>
        <end position="52"/>
    </location>
</feature>
<sequence>MKWAAVLGITFIFVCMALFEWPKLGRGSKKEKIIFLSLSVIGWFLGSMLVFFPNPPGPTELMDGIFKPLGKLLEK</sequence>
<name>A0ABS1TVE9_9BACI</name>
<reference evidence="2 3" key="1">
    <citation type="submission" date="2021-01" db="EMBL/GenBank/DDBJ databases">
        <title>Genome public.</title>
        <authorList>
            <person name="Liu C."/>
            <person name="Sun Q."/>
        </authorList>
    </citation>
    <scope>NUCLEOTIDE SEQUENCE [LARGE SCALE GENOMIC DNA]</scope>
    <source>
        <strain evidence="2 3">YIM B02564</strain>
    </source>
</reference>
<keyword evidence="1" id="KW-1133">Transmembrane helix</keyword>
<evidence type="ECO:0000313" key="3">
    <source>
        <dbReference type="Proteomes" id="UP000623967"/>
    </source>
</evidence>
<evidence type="ECO:0000313" key="2">
    <source>
        <dbReference type="EMBL" id="MBL4954734.1"/>
    </source>
</evidence>
<comment type="caution">
    <text evidence="2">The sequence shown here is derived from an EMBL/GenBank/DDBJ whole genome shotgun (WGS) entry which is preliminary data.</text>
</comment>
<accession>A0ABS1TVE9</accession>
<dbReference type="EMBL" id="JAESWB010000362">
    <property type="protein sequence ID" value="MBL4954734.1"/>
    <property type="molecule type" value="Genomic_DNA"/>
</dbReference>
<dbReference type="Proteomes" id="UP000623967">
    <property type="component" value="Unassembled WGS sequence"/>
</dbReference>
<organism evidence="2 3">
    <name type="scientific">Neobacillus paridis</name>
    <dbReference type="NCBI Taxonomy" id="2803862"/>
    <lineage>
        <taxon>Bacteria</taxon>
        <taxon>Bacillati</taxon>
        <taxon>Bacillota</taxon>
        <taxon>Bacilli</taxon>
        <taxon>Bacillales</taxon>
        <taxon>Bacillaceae</taxon>
        <taxon>Neobacillus</taxon>
    </lineage>
</organism>
<gene>
    <name evidence="2" type="ORF">JK635_21480</name>
</gene>
<keyword evidence="1" id="KW-0472">Membrane</keyword>
<proteinExistence type="predicted"/>
<evidence type="ECO:0000256" key="1">
    <source>
        <dbReference type="SAM" id="Phobius"/>
    </source>
</evidence>
<dbReference type="RefSeq" id="WP_202655969.1">
    <property type="nucleotide sequence ID" value="NZ_JAESWB010000362.1"/>
</dbReference>